<protein>
    <submittedName>
        <fullName evidence="3">Uncharacterized protein</fullName>
    </submittedName>
</protein>
<name>Q4N8Y0_THEPA</name>
<feature type="compositionally biased region" description="Polar residues" evidence="1">
    <location>
        <begin position="286"/>
        <end position="299"/>
    </location>
</feature>
<dbReference type="OMA" id="KGSMTMY"/>
<evidence type="ECO:0000256" key="1">
    <source>
        <dbReference type="SAM" id="MobiDB-lite"/>
    </source>
</evidence>
<comment type="caution">
    <text evidence="3">The sequence shown here is derived from an EMBL/GenBank/DDBJ whole genome shotgun (WGS) entry which is preliminary data.</text>
</comment>
<evidence type="ECO:0000313" key="3">
    <source>
        <dbReference type="EMBL" id="EAN33578.1"/>
    </source>
</evidence>
<sequence length="414" mass="45658">MAFIKRVILLAIVSKLVSEFFITGNTTFAAYADPTADDSLSKAIPDTTLPGGSGHEVDFTSETLMVPKRPLVKVETTVGPPFEPNPVLVKKLTDSVGPKGNVKLESIKEEDVIRIPGGKSPIESKKKSVVTVSKDMPSTSSGNNKKKKVTFSDETKVIEPLTRGNFTTFGYTPYDDYTPDTKAEKIYRGGMVSVSDDESDDEEDAGPEPIHTPASYDGMHYVKPYDLPKSNESNLEKLRKNARNTLSKAGKTLEKVADRTKVSTMRVVNEFRNKTSKSKAPVEPELSSTTSNPTGLSSRYALSSSQFRGKLRNSSRDILSKQAQILKNIGGMTRQGVYRLNAHLKTNSAVARKSCNSKFNLVKEKIKECGRKGSKPCKLRKDEGTEAPKVKGSMTMYFKDQYGRLLSEDEIKYL</sequence>
<feature type="region of interest" description="Disordered" evidence="1">
    <location>
        <begin position="193"/>
        <end position="219"/>
    </location>
</feature>
<evidence type="ECO:0000256" key="2">
    <source>
        <dbReference type="SAM" id="SignalP"/>
    </source>
</evidence>
<dbReference type="VEuPathDB" id="PiroplasmaDB:TpMuguga_01g00334"/>
<keyword evidence="2" id="KW-0732">Signal</keyword>
<gene>
    <name evidence="3" type="ordered locus">TP01_0334</name>
</gene>
<dbReference type="EMBL" id="AAGK01000001">
    <property type="protein sequence ID" value="EAN33578.1"/>
    <property type="molecule type" value="Genomic_DNA"/>
</dbReference>
<organism evidence="3 4">
    <name type="scientific">Theileria parva</name>
    <name type="common">East coast fever infection agent</name>
    <dbReference type="NCBI Taxonomy" id="5875"/>
    <lineage>
        <taxon>Eukaryota</taxon>
        <taxon>Sar</taxon>
        <taxon>Alveolata</taxon>
        <taxon>Apicomplexa</taxon>
        <taxon>Aconoidasida</taxon>
        <taxon>Piroplasmida</taxon>
        <taxon>Theileriidae</taxon>
        <taxon>Theileria</taxon>
    </lineage>
</organism>
<evidence type="ECO:0000313" key="4">
    <source>
        <dbReference type="Proteomes" id="UP000001949"/>
    </source>
</evidence>
<dbReference type="AlphaFoldDB" id="Q4N8Y0"/>
<feature type="signal peptide" evidence="2">
    <location>
        <begin position="1"/>
        <end position="18"/>
    </location>
</feature>
<accession>Q4N8Y0</accession>
<feature type="chain" id="PRO_5004241683" evidence="2">
    <location>
        <begin position="19"/>
        <end position="414"/>
    </location>
</feature>
<feature type="region of interest" description="Disordered" evidence="1">
    <location>
        <begin position="272"/>
        <end position="299"/>
    </location>
</feature>
<proteinExistence type="predicted"/>
<dbReference type="KEGG" id="tpv:TP01_0334"/>
<dbReference type="eggNOG" id="ENOG502QX3B">
    <property type="taxonomic scope" value="Eukaryota"/>
</dbReference>
<dbReference type="Proteomes" id="UP000001949">
    <property type="component" value="Unassembled WGS sequence"/>
</dbReference>
<dbReference type="RefSeq" id="XP_765861.1">
    <property type="nucleotide sequence ID" value="XM_760768.1"/>
</dbReference>
<feature type="compositionally biased region" description="Acidic residues" evidence="1">
    <location>
        <begin position="195"/>
        <end position="206"/>
    </location>
</feature>
<keyword evidence="4" id="KW-1185">Reference proteome</keyword>
<dbReference type="InParanoid" id="Q4N8Y0"/>
<feature type="region of interest" description="Disordered" evidence="1">
    <location>
        <begin position="118"/>
        <end position="147"/>
    </location>
</feature>
<dbReference type="GeneID" id="3503601"/>
<reference evidence="3 4" key="1">
    <citation type="journal article" date="2005" name="Science">
        <title>Genome sequence of Theileria parva, a bovine pathogen that transforms lymphocytes.</title>
        <authorList>
            <person name="Gardner M.J."/>
            <person name="Bishop R."/>
            <person name="Shah T."/>
            <person name="de Villiers E.P."/>
            <person name="Carlton J.M."/>
            <person name="Hall N."/>
            <person name="Ren Q."/>
            <person name="Paulsen I.T."/>
            <person name="Pain A."/>
            <person name="Berriman M."/>
            <person name="Wilson R.J.M."/>
            <person name="Sato S."/>
            <person name="Ralph S.A."/>
            <person name="Mann D.J."/>
            <person name="Xiong Z."/>
            <person name="Shallom S.J."/>
            <person name="Weidman J."/>
            <person name="Jiang L."/>
            <person name="Lynn J."/>
            <person name="Weaver B."/>
            <person name="Shoaibi A."/>
            <person name="Domingo A.R."/>
            <person name="Wasawo D."/>
            <person name="Crabtree J."/>
            <person name="Wortman J.R."/>
            <person name="Haas B."/>
            <person name="Angiuoli S.V."/>
            <person name="Creasy T.H."/>
            <person name="Lu C."/>
            <person name="Suh B."/>
            <person name="Silva J.C."/>
            <person name="Utterback T.R."/>
            <person name="Feldblyum T.V."/>
            <person name="Pertea M."/>
            <person name="Allen J."/>
            <person name="Nierman W.C."/>
            <person name="Taracha E.L.N."/>
            <person name="Salzberg S.L."/>
            <person name="White O.R."/>
            <person name="Fitzhugh H.A."/>
            <person name="Morzaria S."/>
            <person name="Venter J.C."/>
            <person name="Fraser C.M."/>
            <person name="Nene V."/>
        </authorList>
    </citation>
    <scope>NUCLEOTIDE SEQUENCE [LARGE SCALE GENOMIC DNA]</scope>
    <source>
        <strain evidence="3 4">Muguga</strain>
    </source>
</reference>